<evidence type="ECO:0000313" key="2">
    <source>
        <dbReference type="Proteomes" id="UP000887565"/>
    </source>
</evidence>
<dbReference type="Proteomes" id="UP000887565">
    <property type="component" value="Unplaced"/>
</dbReference>
<feature type="compositionally biased region" description="Basic and acidic residues" evidence="1">
    <location>
        <begin position="18"/>
        <end position="28"/>
    </location>
</feature>
<dbReference type="AlphaFoldDB" id="A0A915JDV2"/>
<protein>
    <submittedName>
        <fullName evidence="3">Uncharacterized protein</fullName>
    </submittedName>
</protein>
<organism evidence="2 3">
    <name type="scientific">Romanomermis culicivorax</name>
    <name type="common">Nematode worm</name>
    <dbReference type="NCBI Taxonomy" id="13658"/>
    <lineage>
        <taxon>Eukaryota</taxon>
        <taxon>Metazoa</taxon>
        <taxon>Ecdysozoa</taxon>
        <taxon>Nematoda</taxon>
        <taxon>Enoplea</taxon>
        <taxon>Dorylaimia</taxon>
        <taxon>Mermithida</taxon>
        <taxon>Mermithoidea</taxon>
        <taxon>Mermithidae</taxon>
        <taxon>Romanomermis</taxon>
    </lineage>
</organism>
<dbReference type="WBParaSite" id="nRc.2.0.1.t23781-RA">
    <property type="protein sequence ID" value="nRc.2.0.1.t23781-RA"/>
    <property type="gene ID" value="nRc.2.0.1.g23781"/>
</dbReference>
<proteinExistence type="predicted"/>
<reference evidence="3" key="1">
    <citation type="submission" date="2022-11" db="UniProtKB">
        <authorList>
            <consortium name="WormBaseParasite"/>
        </authorList>
    </citation>
    <scope>IDENTIFICATION</scope>
</reference>
<evidence type="ECO:0000256" key="1">
    <source>
        <dbReference type="SAM" id="MobiDB-lite"/>
    </source>
</evidence>
<sequence>MQKASDHAAGQTVVGSRNTHDNRNDAPDIRYKGQSNLVHFLQIDTFDVHQNGENCQMIARANNMRSVVSLNLATVVRPFTARLTIDDIILPENARRTCPSIRCNVENHAGKENAKYLEKRIREKSILRQRRSGVYKMETLKR</sequence>
<keyword evidence="2" id="KW-1185">Reference proteome</keyword>
<evidence type="ECO:0000313" key="3">
    <source>
        <dbReference type="WBParaSite" id="nRc.2.0.1.t23781-RA"/>
    </source>
</evidence>
<name>A0A915JDV2_ROMCU</name>
<feature type="region of interest" description="Disordered" evidence="1">
    <location>
        <begin position="1"/>
        <end position="28"/>
    </location>
</feature>
<accession>A0A915JDV2</accession>